<organism evidence="2 3">
    <name type="scientific">Loigolactobacillus bifermentans DSM 20003</name>
    <dbReference type="NCBI Taxonomy" id="1423726"/>
    <lineage>
        <taxon>Bacteria</taxon>
        <taxon>Bacillati</taxon>
        <taxon>Bacillota</taxon>
        <taxon>Bacilli</taxon>
        <taxon>Lactobacillales</taxon>
        <taxon>Lactobacillaceae</taxon>
        <taxon>Loigolactobacillus</taxon>
    </lineage>
</organism>
<dbReference type="InterPro" id="IPR011204">
    <property type="entry name" value="Virulence_RhuM-like"/>
</dbReference>
<dbReference type="STRING" id="1423726.FC07_GL002982"/>
<dbReference type="PROSITE" id="PS51750">
    <property type="entry name" value="BRO_N"/>
    <property type="match status" value="1"/>
</dbReference>
<sequence length="130" mass="14934">MTKEAKFLLYKLDNSPVSVDVLISDETIWATQKSIADLFGVGIPAINKHLSNIYESKELDRNRTISKMEIVQKEGTRSVTRETTFYNLDAIISVGYRVNSLQATRFRQWATKTLKEYMIKPELCISFPKP</sequence>
<dbReference type="PATRIC" id="fig|1423726.3.peg.3095"/>
<protein>
    <submittedName>
        <fullName evidence="2">Virulence protein</fullName>
    </submittedName>
</protein>
<dbReference type="AlphaFoldDB" id="A0A0R1GRD4"/>
<evidence type="ECO:0000313" key="3">
    <source>
        <dbReference type="Proteomes" id="UP000051461"/>
    </source>
</evidence>
<dbReference type="EMBL" id="AZDA01000060">
    <property type="protein sequence ID" value="KRK36565.1"/>
    <property type="molecule type" value="Genomic_DNA"/>
</dbReference>
<dbReference type="PANTHER" id="PTHR35810">
    <property type="entry name" value="CYTOPLASMIC PROTEIN-RELATED"/>
    <property type="match status" value="1"/>
</dbReference>
<proteinExistence type="predicted"/>
<feature type="domain" description="Bro-N" evidence="1">
    <location>
        <begin position="1"/>
        <end position="127"/>
    </location>
</feature>
<dbReference type="InterPro" id="IPR003497">
    <property type="entry name" value="BRO_N_domain"/>
</dbReference>
<dbReference type="OrthoDB" id="9802752at2"/>
<gene>
    <name evidence="2" type="ORF">FC07_GL002982</name>
</gene>
<evidence type="ECO:0000259" key="1">
    <source>
        <dbReference type="PROSITE" id="PS51750"/>
    </source>
</evidence>
<dbReference type="Proteomes" id="UP000051461">
    <property type="component" value="Unassembled WGS sequence"/>
</dbReference>
<dbReference type="PANTHER" id="PTHR35810:SF1">
    <property type="entry name" value="CYTOPLASMIC PROTEIN"/>
    <property type="match status" value="1"/>
</dbReference>
<evidence type="ECO:0000313" key="2">
    <source>
        <dbReference type="EMBL" id="KRK36565.1"/>
    </source>
</evidence>
<dbReference type="RefSeq" id="WP_057904623.1">
    <property type="nucleotide sequence ID" value="NZ_AZDA01000060.1"/>
</dbReference>
<keyword evidence="3" id="KW-1185">Reference proteome</keyword>
<accession>A0A0R1GRD4</accession>
<name>A0A0R1GRD4_9LACO</name>
<dbReference type="Pfam" id="PF13310">
    <property type="entry name" value="Virulence_RhuM"/>
    <property type="match status" value="1"/>
</dbReference>
<reference evidence="2 3" key="1">
    <citation type="journal article" date="2015" name="Genome Announc.">
        <title>Expanding the biotechnology potential of lactobacilli through comparative genomics of 213 strains and associated genera.</title>
        <authorList>
            <person name="Sun Z."/>
            <person name="Harris H.M."/>
            <person name="McCann A."/>
            <person name="Guo C."/>
            <person name="Argimon S."/>
            <person name="Zhang W."/>
            <person name="Yang X."/>
            <person name="Jeffery I.B."/>
            <person name="Cooney J.C."/>
            <person name="Kagawa T.F."/>
            <person name="Liu W."/>
            <person name="Song Y."/>
            <person name="Salvetti E."/>
            <person name="Wrobel A."/>
            <person name="Rasinkangas P."/>
            <person name="Parkhill J."/>
            <person name="Rea M.C."/>
            <person name="O'Sullivan O."/>
            <person name="Ritari J."/>
            <person name="Douillard F.P."/>
            <person name="Paul Ross R."/>
            <person name="Yang R."/>
            <person name="Briner A.E."/>
            <person name="Felis G.E."/>
            <person name="de Vos W.M."/>
            <person name="Barrangou R."/>
            <person name="Klaenhammer T.R."/>
            <person name="Caufield P.W."/>
            <person name="Cui Y."/>
            <person name="Zhang H."/>
            <person name="O'Toole P.W."/>
        </authorList>
    </citation>
    <scope>NUCLEOTIDE SEQUENCE [LARGE SCALE GENOMIC DNA]</scope>
    <source>
        <strain evidence="2 3">DSM 20003</strain>
    </source>
</reference>
<comment type="caution">
    <text evidence="2">The sequence shown here is derived from an EMBL/GenBank/DDBJ whole genome shotgun (WGS) entry which is preliminary data.</text>
</comment>